<dbReference type="KEGG" id="kfl:Kfla_2465"/>
<dbReference type="EMBL" id="CP001736">
    <property type="protein sequence ID" value="ADB31539.1"/>
    <property type="molecule type" value="Genomic_DNA"/>
</dbReference>
<dbReference type="InterPro" id="IPR012347">
    <property type="entry name" value="Ferritin-like"/>
</dbReference>
<evidence type="ECO:0000256" key="1">
    <source>
        <dbReference type="SAM" id="SignalP"/>
    </source>
</evidence>
<name>D2PW87_KRIFD</name>
<dbReference type="Pfam" id="PF03713">
    <property type="entry name" value="DUF305"/>
    <property type="match status" value="1"/>
</dbReference>
<feature type="chain" id="PRO_5003034975" description="DUF305 domain-containing protein" evidence="1">
    <location>
        <begin position="22"/>
        <end position="181"/>
    </location>
</feature>
<dbReference type="eggNOG" id="COG3544">
    <property type="taxonomic scope" value="Bacteria"/>
</dbReference>
<dbReference type="STRING" id="479435.Kfla_2465"/>
<organism evidence="3 4">
    <name type="scientific">Kribbella flavida (strain DSM 17836 / JCM 10339 / NBRC 14399)</name>
    <dbReference type="NCBI Taxonomy" id="479435"/>
    <lineage>
        <taxon>Bacteria</taxon>
        <taxon>Bacillati</taxon>
        <taxon>Actinomycetota</taxon>
        <taxon>Actinomycetes</taxon>
        <taxon>Propionibacteriales</taxon>
        <taxon>Kribbellaceae</taxon>
        <taxon>Kribbella</taxon>
    </lineage>
</organism>
<evidence type="ECO:0000313" key="3">
    <source>
        <dbReference type="EMBL" id="ADB31539.1"/>
    </source>
</evidence>
<dbReference type="RefSeq" id="WP_012920095.1">
    <property type="nucleotide sequence ID" value="NC_013729.1"/>
</dbReference>
<evidence type="ECO:0000313" key="4">
    <source>
        <dbReference type="Proteomes" id="UP000007967"/>
    </source>
</evidence>
<gene>
    <name evidence="3" type="ordered locus">Kfla_2465</name>
</gene>
<dbReference type="InterPro" id="IPR005183">
    <property type="entry name" value="DUF305_CopM-like"/>
</dbReference>
<dbReference type="OrthoDB" id="26872at2"/>
<dbReference type="Gene3D" id="1.20.1260.10">
    <property type="match status" value="1"/>
</dbReference>
<feature type="domain" description="DUF305" evidence="2">
    <location>
        <begin position="40"/>
        <end position="179"/>
    </location>
</feature>
<dbReference type="Proteomes" id="UP000007967">
    <property type="component" value="Chromosome"/>
</dbReference>
<dbReference type="PANTHER" id="PTHR36933:SF1">
    <property type="entry name" value="SLL0788 PROTEIN"/>
    <property type="match status" value="1"/>
</dbReference>
<reference evidence="3 4" key="2">
    <citation type="journal article" date="2010" name="Stand. Genomic Sci.">
        <title>Complete genome sequence of Kribbella flavida type strain (IFO 14399).</title>
        <authorList>
            <person name="Pukall R."/>
            <person name="Lapidus A."/>
            <person name="Glavina Del Rio T."/>
            <person name="Copeland A."/>
            <person name="Tice H."/>
            <person name="Cheng J.-F."/>
            <person name="Lucas S."/>
            <person name="Chen F."/>
            <person name="Nolan M."/>
            <person name="LaButti K."/>
            <person name="Pati A."/>
            <person name="Ivanova N."/>
            <person name="Mavrommatis K."/>
            <person name="Mikhailova N."/>
            <person name="Pitluck S."/>
            <person name="Bruce D."/>
            <person name="Goodwin L."/>
            <person name="Land M."/>
            <person name="Hauser L."/>
            <person name="Chang Y.-J."/>
            <person name="Jeffries C.D."/>
            <person name="Chen A."/>
            <person name="Palaniappan K."/>
            <person name="Chain P."/>
            <person name="Rohde M."/>
            <person name="Goeker M."/>
            <person name="Bristow J."/>
            <person name="Eisen J.A."/>
            <person name="Markowitz V."/>
            <person name="Hugenholtz P."/>
            <person name="Kyrpides N.C."/>
            <person name="Klenk H.-P."/>
            <person name="Brettin T."/>
        </authorList>
    </citation>
    <scope>NUCLEOTIDE SEQUENCE [LARGE SCALE GENOMIC DNA]</scope>
    <source>
        <strain evidence="4">DSM 17836 / JCM 10339 / NBRC 14399</strain>
    </source>
</reference>
<accession>D2PW87</accession>
<dbReference type="HOGENOM" id="CLU_074343_3_0_11"/>
<dbReference type="PROSITE" id="PS51257">
    <property type="entry name" value="PROKAR_LIPOPROTEIN"/>
    <property type="match status" value="1"/>
</dbReference>
<feature type="signal peptide" evidence="1">
    <location>
        <begin position="1"/>
        <end position="21"/>
    </location>
</feature>
<dbReference type="AlphaFoldDB" id="D2PW87"/>
<keyword evidence="4" id="KW-1185">Reference proteome</keyword>
<keyword evidence="1" id="KW-0732">Signal</keyword>
<proteinExistence type="predicted"/>
<sequence length="181" mass="18945">MRALGTALLLAGLLTGCGASAATEPPRPEPSVSSAFNTTDRAWLQLMVPMDEQLLRVLALADKQAADPAVRRLAASITVTHRAELAQLIALRDRSGAPSTNVHAGHDMPGMMTGPEILALSNTKGAAFDRLLVKNLREHVDQSALVARSVATAGQEPAVKKLAGSIQSTRAGQRKQLAALG</sequence>
<protein>
    <recommendedName>
        <fullName evidence="2">DUF305 domain-containing protein</fullName>
    </recommendedName>
</protein>
<dbReference type="PANTHER" id="PTHR36933">
    <property type="entry name" value="SLL0788 PROTEIN"/>
    <property type="match status" value="1"/>
</dbReference>
<evidence type="ECO:0000259" key="2">
    <source>
        <dbReference type="Pfam" id="PF03713"/>
    </source>
</evidence>
<reference evidence="4" key="1">
    <citation type="submission" date="2009-09" db="EMBL/GenBank/DDBJ databases">
        <title>The complete genome of Kribbella flavida DSM 17836.</title>
        <authorList>
            <consortium name="US DOE Joint Genome Institute (JGI-PGF)"/>
            <person name="Lucas S."/>
            <person name="Copeland A."/>
            <person name="Lapidus A."/>
            <person name="Glavina del Rio T."/>
            <person name="Dalin E."/>
            <person name="Tice H."/>
            <person name="Bruce D."/>
            <person name="Goodwin L."/>
            <person name="Pitluck S."/>
            <person name="Kyrpides N."/>
            <person name="Mavromatis K."/>
            <person name="Ivanova N."/>
            <person name="Saunders E."/>
            <person name="Brettin T."/>
            <person name="Detter J.C."/>
            <person name="Han C."/>
            <person name="Larimer F."/>
            <person name="Land M."/>
            <person name="Hauser L."/>
            <person name="Markowitz V."/>
            <person name="Cheng J.-F."/>
            <person name="Hugenholtz P."/>
            <person name="Woyke T."/>
            <person name="Wu D."/>
            <person name="Pukall R."/>
            <person name="Klenk H.-P."/>
            <person name="Eisen J.A."/>
        </authorList>
    </citation>
    <scope>NUCLEOTIDE SEQUENCE [LARGE SCALE GENOMIC DNA]</scope>
    <source>
        <strain evidence="4">DSM 17836 / JCM 10339 / NBRC 14399</strain>
    </source>
</reference>